<evidence type="ECO:0000256" key="6">
    <source>
        <dbReference type="SAM" id="Phobius"/>
    </source>
</evidence>
<feature type="domain" description="Sushi" evidence="8">
    <location>
        <begin position="488"/>
        <end position="547"/>
    </location>
</feature>
<dbReference type="InterPro" id="IPR038178">
    <property type="entry name" value="Kringle_sf"/>
</dbReference>
<organism evidence="9 10">
    <name type="scientific">Elysia crispata</name>
    <name type="common">lettuce slug</name>
    <dbReference type="NCBI Taxonomy" id="231223"/>
    <lineage>
        <taxon>Eukaryota</taxon>
        <taxon>Metazoa</taxon>
        <taxon>Spiralia</taxon>
        <taxon>Lophotrochozoa</taxon>
        <taxon>Mollusca</taxon>
        <taxon>Gastropoda</taxon>
        <taxon>Heterobranchia</taxon>
        <taxon>Euthyneura</taxon>
        <taxon>Panpulmonata</taxon>
        <taxon>Sacoglossa</taxon>
        <taxon>Placobranchoidea</taxon>
        <taxon>Plakobranchidae</taxon>
        <taxon>Elysia</taxon>
    </lineage>
</organism>
<feature type="domain" description="Kringle" evidence="7">
    <location>
        <begin position="783"/>
        <end position="841"/>
    </location>
</feature>
<dbReference type="PROSITE" id="PS50923">
    <property type="entry name" value="SUSHI"/>
    <property type="match status" value="2"/>
</dbReference>
<feature type="region of interest" description="Disordered" evidence="5">
    <location>
        <begin position="956"/>
        <end position="976"/>
    </location>
</feature>
<dbReference type="Proteomes" id="UP001283361">
    <property type="component" value="Unassembled WGS sequence"/>
</dbReference>
<name>A0AAE0ZAJ8_9GAST</name>
<accession>A0AAE0ZAJ8</accession>
<evidence type="ECO:0000256" key="2">
    <source>
        <dbReference type="ARBA" id="ARBA00023157"/>
    </source>
</evidence>
<dbReference type="Pfam" id="PF00051">
    <property type="entry name" value="Kringle"/>
    <property type="match status" value="1"/>
</dbReference>
<dbReference type="InterPro" id="IPR013806">
    <property type="entry name" value="Kringle-like"/>
</dbReference>
<evidence type="ECO:0000259" key="7">
    <source>
        <dbReference type="PROSITE" id="PS50070"/>
    </source>
</evidence>
<dbReference type="Pfam" id="PF00084">
    <property type="entry name" value="Sushi"/>
    <property type="match status" value="2"/>
</dbReference>
<evidence type="ECO:0000256" key="3">
    <source>
        <dbReference type="PROSITE-ProRule" id="PRU00121"/>
    </source>
</evidence>
<dbReference type="SUPFAM" id="SSF57440">
    <property type="entry name" value="Kringle-like"/>
    <property type="match status" value="3"/>
</dbReference>
<dbReference type="InterPro" id="IPR000001">
    <property type="entry name" value="Kringle"/>
</dbReference>
<dbReference type="EMBL" id="JAWDGP010004366">
    <property type="protein sequence ID" value="KAK3764907.1"/>
    <property type="molecule type" value="Genomic_DNA"/>
</dbReference>
<gene>
    <name evidence="9" type="ORF">RRG08_025428</name>
</gene>
<dbReference type="AlphaFoldDB" id="A0AAE0ZAJ8"/>
<dbReference type="InterPro" id="IPR000436">
    <property type="entry name" value="Sushi_SCR_CCP_dom"/>
</dbReference>
<dbReference type="Gene3D" id="2.10.70.10">
    <property type="entry name" value="Complement Module, domain 1"/>
    <property type="match status" value="2"/>
</dbReference>
<keyword evidence="6" id="KW-0812">Transmembrane</keyword>
<dbReference type="InterPro" id="IPR035976">
    <property type="entry name" value="Sushi/SCR/CCP_sf"/>
</dbReference>
<keyword evidence="1 3" id="KW-0420">Kringle</keyword>
<keyword evidence="6" id="KW-1133">Transmembrane helix</keyword>
<comment type="caution">
    <text evidence="9">The sequence shown here is derived from an EMBL/GenBank/DDBJ whole genome shotgun (WGS) entry which is preliminary data.</text>
</comment>
<sequence>MTDVCDPTSQLTWLSIHIRSSIETYERYRSDFALPLSSTGNLNPFYIKRLPPADAAITVNNDPLGFEQDQSLGPYIQSNKTLRDRCYLDKLKVGAGCQRHHSAIKSRLANARDCRDPLPIANTYRWITSGRVEYKCVESYNMTEGDGVLTCESDGNWVGQLPACDLYCGRAPQSPGTLWPAQITNEAMVNYNPGIEIAEAIYSCKYQLSDTDLYQENKVLCDRANGQWKSPANVFCKNESSLPLVDWLSDPIFLEESNSSILNITNDTLSADSDSTFLDYLMNECYEMVNSPSFAEIIFPLLPKGRDFELTSLELRLQSIHSNNECIEQSSNGWGIDYIGTTNFTSLNLTCQAWAEMTPHNHKYTTPDLFPDATFYDVKNYCRNPHKGSYKERPWCFTTDPNVEWDYCDIPVCHEFIVEVSVGNASDGGSDLDCGELKFYTSDERTNWTLPCPQSPTGPFGTELKIVADAAHPLFLCDVRPHGVESVSGCSEPPHKRGWTMVSLSGYALGDVASYTCAQGFHYKQGSKKAECTRARMWNGPFLECSDERNLALDGSTLRDNNLQTCATIVSNDVTDILLSNFMEVREVVLSLQGGQGPSTNYGDIPEVNAIIHDGTERLLYEVTFTDEGYLVKSPFNPITDRLTLSVTADLNICEIAIFGRNSSDTLECTTQLSGAADYKGNLSVSKDGHKCIPWTEHSRIADFIFGDGDSSYVSNYCRNPFDLRDNALYSGSRTICFYRDSLGTMKKDYCEVFSCEYGCRNDRSGVDYRGELNYVGTDHRDTCERWDAGEHRFSRKVDFAGGTTNHNGCRNPGRSQEHVWCIIDSRVYPVFYSYCNIPECPKSTEIEWTVSTDLNNQTEIDDLYRMTSKNFRQCICTDKDHRSYAQPELFDKLAYSFCDSYAGEHKSLMCHHNVPAGEAALLGDGAKWSRIFIICPPNPDTIQPTLITEAPTHAMETSTDSPTVESESSTGGAAIANDSSTYSLIVDTETSTEPTQEVGSCPSGCNVACINVTTYDAAAKEKMQKLLEDNQKRMFVDKASLSKQKRKKTSAIDERPSSQATGAVAITILVTVFLFLMIGDIVAVTGYLINLVKDCL</sequence>
<evidence type="ECO:0000259" key="8">
    <source>
        <dbReference type="PROSITE" id="PS50923"/>
    </source>
</evidence>
<dbReference type="PANTHER" id="PTHR24261">
    <property type="entry name" value="PLASMINOGEN-RELATED"/>
    <property type="match status" value="1"/>
</dbReference>
<evidence type="ECO:0000256" key="4">
    <source>
        <dbReference type="PROSITE-ProRule" id="PRU00302"/>
    </source>
</evidence>
<dbReference type="PANTHER" id="PTHR24261:SF7">
    <property type="entry name" value="KRINGLE DOMAIN-CONTAINING PROTEIN"/>
    <property type="match status" value="1"/>
</dbReference>
<feature type="transmembrane region" description="Helical" evidence="6">
    <location>
        <begin position="1064"/>
        <end position="1090"/>
    </location>
</feature>
<keyword evidence="2" id="KW-1015">Disulfide bond</keyword>
<dbReference type="InterPro" id="IPR050759">
    <property type="entry name" value="Serine_protease_kringle"/>
</dbReference>
<proteinExistence type="predicted"/>
<feature type="domain" description="Kringle" evidence="7">
    <location>
        <begin position="678"/>
        <end position="756"/>
    </location>
</feature>
<keyword evidence="10" id="KW-1185">Reference proteome</keyword>
<dbReference type="CDD" id="cd00108">
    <property type="entry name" value="KR"/>
    <property type="match status" value="1"/>
</dbReference>
<protein>
    <submittedName>
        <fullName evidence="9">Uncharacterized protein</fullName>
    </submittedName>
</protein>
<dbReference type="SMART" id="SM00032">
    <property type="entry name" value="CCP"/>
    <property type="match status" value="2"/>
</dbReference>
<keyword evidence="6" id="KW-0472">Membrane</keyword>
<feature type="domain" description="Sushi" evidence="8">
    <location>
        <begin position="112"/>
        <end position="166"/>
    </location>
</feature>
<comment type="caution">
    <text evidence="3">Lacks conserved residue(s) required for the propagation of feature annotation.</text>
</comment>
<dbReference type="SMART" id="SM00130">
    <property type="entry name" value="KR"/>
    <property type="match status" value="2"/>
</dbReference>
<feature type="domain" description="Kringle" evidence="7">
    <location>
        <begin position="329"/>
        <end position="413"/>
    </location>
</feature>
<evidence type="ECO:0000256" key="1">
    <source>
        <dbReference type="ARBA" id="ARBA00022572"/>
    </source>
</evidence>
<dbReference type="CDD" id="cd00033">
    <property type="entry name" value="CCP"/>
    <property type="match status" value="2"/>
</dbReference>
<evidence type="ECO:0000313" key="10">
    <source>
        <dbReference type="Proteomes" id="UP001283361"/>
    </source>
</evidence>
<dbReference type="Gene3D" id="2.40.20.10">
    <property type="entry name" value="Plasminogen Kringle 4"/>
    <property type="match status" value="3"/>
</dbReference>
<keyword evidence="4" id="KW-0768">Sushi</keyword>
<reference evidence="9" key="1">
    <citation type="journal article" date="2023" name="G3 (Bethesda)">
        <title>A reference genome for the long-term kleptoplast-retaining sea slug Elysia crispata morphotype clarki.</title>
        <authorList>
            <person name="Eastman K.E."/>
            <person name="Pendleton A.L."/>
            <person name="Shaikh M.A."/>
            <person name="Suttiyut T."/>
            <person name="Ogas R."/>
            <person name="Tomko P."/>
            <person name="Gavelis G."/>
            <person name="Widhalm J.R."/>
            <person name="Wisecaver J.H."/>
        </authorList>
    </citation>
    <scope>NUCLEOTIDE SEQUENCE</scope>
    <source>
        <strain evidence="9">ECLA1</strain>
    </source>
</reference>
<evidence type="ECO:0000313" key="9">
    <source>
        <dbReference type="EMBL" id="KAK3764907.1"/>
    </source>
</evidence>
<dbReference type="PROSITE" id="PS50070">
    <property type="entry name" value="KRINGLE_2"/>
    <property type="match status" value="3"/>
</dbReference>
<evidence type="ECO:0000256" key="5">
    <source>
        <dbReference type="SAM" id="MobiDB-lite"/>
    </source>
</evidence>
<dbReference type="SUPFAM" id="SSF57535">
    <property type="entry name" value="Complement control module/SCR domain"/>
    <property type="match status" value="2"/>
</dbReference>